<dbReference type="Pfam" id="PF05721">
    <property type="entry name" value="PhyH"/>
    <property type="match status" value="1"/>
</dbReference>
<dbReference type="SUPFAM" id="SSF51197">
    <property type="entry name" value="Clavaminate synthase-like"/>
    <property type="match status" value="1"/>
</dbReference>
<comment type="caution">
    <text evidence="1">The sequence shown here is derived from an EMBL/GenBank/DDBJ whole genome shotgun (WGS) entry which is preliminary data.</text>
</comment>
<dbReference type="PANTHER" id="PTHR31630">
    <property type="entry name" value="PHYTANOYL-COA DIOXYGENASE-RELATED-RELATED"/>
    <property type="match status" value="1"/>
</dbReference>
<dbReference type="InterPro" id="IPR008775">
    <property type="entry name" value="Phytyl_CoA_dOase-like"/>
</dbReference>
<evidence type="ECO:0008006" key="3">
    <source>
        <dbReference type="Google" id="ProtNLM"/>
    </source>
</evidence>
<gene>
    <name evidence="1" type="ORF">THRCLA_07134</name>
</gene>
<name>A0A1V9ZFW9_9STRA</name>
<dbReference type="EMBL" id="JNBS01001941">
    <property type="protein sequence ID" value="OQR96889.1"/>
    <property type="molecule type" value="Genomic_DNA"/>
</dbReference>
<reference evidence="1 2" key="1">
    <citation type="journal article" date="2014" name="Genome Biol. Evol.">
        <title>The secreted proteins of Achlya hypogyna and Thraustotheca clavata identify the ancestral oomycete secretome and reveal gene acquisitions by horizontal gene transfer.</title>
        <authorList>
            <person name="Misner I."/>
            <person name="Blouin N."/>
            <person name="Leonard G."/>
            <person name="Richards T.A."/>
            <person name="Lane C.E."/>
        </authorList>
    </citation>
    <scope>NUCLEOTIDE SEQUENCE [LARGE SCALE GENOMIC DNA]</scope>
    <source>
        <strain evidence="1 2">ATCC 34112</strain>
    </source>
</reference>
<accession>A0A1V9ZFW9</accession>
<dbReference type="AlphaFoldDB" id="A0A1V9ZFW9"/>
<sequence>MYPFLHPDNAAKVSIRFIDIVNDPSTSSNFKQILSLCGFVIVTDVLSAEEIATAQEYWAKDLQCIMDIEASKDKILAASVYQDPVHTWPSKVPLGQPVEFGLAQGQLAWYIRRNSNIRHCFEIVHDTEHLCVGTDSIMFSREPPPKLRKSWGHVDYHRDLIHHECFQSIVYLMDTEEESSTTVVWPGSHLSHFDTVMEANAPRLFSTIPASMVPEYEANAVRLKIPKGAMVLWNSKLVHQGHNWGRRLAVPVCFEPSVLRTREVLQLKQELVENGMSGTHWAAIFHTHAKTRAKGNKPKELQRDVGPFRLHHRAHLHLLDESGFLKDDYAALL</sequence>
<evidence type="ECO:0000313" key="1">
    <source>
        <dbReference type="EMBL" id="OQR96889.1"/>
    </source>
</evidence>
<dbReference type="Gene3D" id="2.60.120.620">
    <property type="entry name" value="q2cbj1_9rhob like domain"/>
    <property type="match status" value="1"/>
</dbReference>
<dbReference type="PANTHER" id="PTHR31630:SF10">
    <property type="entry name" value="PHYTANOYL-COA DIOXYGENASE"/>
    <property type="match status" value="1"/>
</dbReference>
<protein>
    <recommendedName>
        <fullName evidence="3">Phytanoyl-CoA dioxygenase</fullName>
    </recommendedName>
</protein>
<dbReference type="OrthoDB" id="443875at2759"/>
<keyword evidence="2" id="KW-1185">Reference proteome</keyword>
<dbReference type="Proteomes" id="UP000243217">
    <property type="component" value="Unassembled WGS sequence"/>
</dbReference>
<organism evidence="1 2">
    <name type="scientific">Thraustotheca clavata</name>
    <dbReference type="NCBI Taxonomy" id="74557"/>
    <lineage>
        <taxon>Eukaryota</taxon>
        <taxon>Sar</taxon>
        <taxon>Stramenopiles</taxon>
        <taxon>Oomycota</taxon>
        <taxon>Saprolegniomycetes</taxon>
        <taxon>Saprolegniales</taxon>
        <taxon>Achlyaceae</taxon>
        <taxon>Thraustotheca</taxon>
    </lineage>
</organism>
<proteinExistence type="predicted"/>
<evidence type="ECO:0000313" key="2">
    <source>
        <dbReference type="Proteomes" id="UP000243217"/>
    </source>
</evidence>